<dbReference type="Pfam" id="PF02627">
    <property type="entry name" value="CMD"/>
    <property type="match status" value="1"/>
</dbReference>
<name>A0A0F5LQ16_9HYPH</name>
<dbReference type="InterPro" id="IPR029032">
    <property type="entry name" value="AhpD-like"/>
</dbReference>
<dbReference type="RefSeq" id="WP_046135311.1">
    <property type="nucleotide sequence ID" value="NZ_FQVC01000010.1"/>
</dbReference>
<dbReference type="STRING" id="1121477.SAMN02745223_03078"/>
<dbReference type="Gene3D" id="1.20.1290.10">
    <property type="entry name" value="AhpD-like"/>
    <property type="match status" value="1"/>
</dbReference>
<dbReference type="Proteomes" id="UP000033608">
    <property type="component" value="Unassembled WGS sequence"/>
</dbReference>
<dbReference type="NCBIfam" id="TIGR01926">
    <property type="entry name" value="peroxid_rel"/>
    <property type="match status" value="1"/>
</dbReference>
<dbReference type="Proteomes" id="UP000184533">
    <property type="component" value="Unassembled WGS sequence"/>
</dbReference>
<dbReference type="EMBL" id="FQVC01000010">
    <property type="protein sequence ID" value="SHF60318.1"/>
    <property type="molecule type" value="Genomic_DNA"/>
</dbReference>
<sequence>MPDHNSSDTGTALTWLKLAPAEPTPTLQTVFDATRERIGYVRNSQRAMSGTPDVVIALEGLSRSLMNQTSGTLSAKERELIALVASVTNNCVSCIFSHAARLRAITGDPVWTAVVEANYRHAALTARERALADYAYKLTAHPNLVDDKDLEPMRAAGVTEQDIFYVIGITAYFNLSNRLMSGMGVRPNREAYEAGR</sequence>
<dbReference type="InterPro" id="IPR010195">
    <property type="entry name" value="Uncharacterised_peroxidase-rel"/>
</dbReference>
<dbReference type="EMBL" id="LAJF01000076">
    <property type="protein sequence ID" value="KKB84428.1"/>
    <property type="molecule type" value="Genomic_DNA"/>
</dbReference>
<proteinExistence type="predicted"/>
<dbReference type="PANTHER" id="PTHR35446:SF2">
    <property type="entry name" value="CARBOXYMUCONOLACTONE DECARBOXYLASE-LIKE DOMAIN-CONTAINING PROTEIN"/>
    <property type="match status" value="1"/>
</dbReference>
<dbReference type="InterPro" id="IPR003779">
    <property type="entry name" value="CMD-like"/>
</dbReference>
<feature type="domain" description="Carboxymuconolactone decarboxylase-like" evidence="1">
    <location>
        <begin position="52"/>
        <end position="128"/>
    </location>
</feature>
<accession>A0A0F5LQ16</accession>
<protein>
    <submittedName>
        <fullName evidence="3">Uncharacterized peroxidase-related enzyme</fullName>
    </submittedName>
</protein>
<dbReference type="NCBIfam" id="TIGR00778">
    <property type="entry name" value="ahpD_dom"/>
    <property type="match status" value="1"/>
</dbReference>
<reference evidence="2 4" key="1">
    <citation type="submission" date="2015-03" db="EMBL/GenBank/DDBJ databases">
        <authorList>
            <person name="Hassan Y.I."/>
            <person name="Lepp D."/>
            <person name="Zhou T."/>
        </authorList>
    </citation>
    <scope>NUCLEOTIDE SEQUENCE [LARGE SCALE GENOMIC DNA]</scope>
    <source>
        <strain evidence="2 4">DSM 17137</strain>
    </source>
</reference>
<evidence type="ECO:0000313" key="3">
    <source>
        <dbReference type="EMBL" id="SHF60318.1"/>
    </source>
</evidence>
<dbReference type="SUPFAM" id="SSF69118">
    <property type="entry name" value="AhpD-like"/>
    <property type="match status" value="1"/>
</dbReference>
<dbReference type="AlphaFoldDB" id="A0A0F5LQ16"/>
<evidence type="ECO:0000313" key="4">
    <source>
        <dbReference type="Proteomes" id="UP000033608"/>
    </source>
</evidence>
<dbReference type="OrthoDB" id="8376669at2"/>
<dbReference type="InterPro" id="IPR004675">
    <property type="entry name" value="AhpD_core"/>
</dbReference>
<dbReference type="PANTHER" id="PTHR35446">
    <property type="entry name" value="SI:CH211-175M2.5"/>
    <property type="match status" value="1"/>
</dbReference>
<reference evidence="3" key="2">
    <citation type="submission" date="2016-11" db="EMBL/GenBank/DDBJ databases">
        <authorList>
            <person name="Jaros S."/>
            <person name="Januszkiewicz K."/>
            <person name="Wedrychowicz H."/>
        </authorList>
    </citation>
    <scope>NUCLEOTIDE SEQUENCE [LARGE SCALE GENOMIC DNA]</scope>
    <source>
        <strain evidence="3">DSM 17137</strain>
    </source>
</reference>
<evidence type="ECO:0000313" key="2">
    <source>
        <dbReference type="EMBL" id="KKB84428.1"/>
    </source>
</evidence>
<evidence type="ECO:0000259" key="1">
    <source>
        <dbReference type="Pfam" id="PF02627"/>
    </source>
</evidence>
<keyword evidence="4" id="KW-1185">Reference proteome</keyword>
<gene>
    <name evidence="3" type="ORF">SAMN02745223_03078</name>
    <name evidence="2" type="ORF">VW29_10785</name>
</gene>
<organism evidence="2 4">
    <name type="scientific">Devosia limi DSM 17137</name>
    <dbReference type="NCBI Taxonomy" id="1121477"/>
    <lineage>
        <taxon>Bacteria</taxon>
        <taxon>Pseudomonadati</taxon>
        <taxon>Pseudomonadota</taxon>
        <taxon>Alphaproteobacteria</taxon>
        <taxon>Hyphomicrobiales</taxon>
        <taxon>Devosiaceae</taxon>
        <taxon>Devosia</taxon>
    </lineage>
</organism>
<keyword evidence="3" id="KW-0575">Peroxidase</keyword>
<dbReference type="GO" id="GO:0051920">
    <property type="term" value="F:peroxiredoxin activity"/>
    <property type="evidence" value="ECO:0007669"/>
    <property type="project" value="InterPro"/>
</dbReference>
<dbReference type="PATRIC" id="fig|1121477.3.peg.3289"/>
<keyword evidence="3" id="KW-0560">Oxidoreductase</keyword>